<evidence type="ECO:0000313" key="3">
    <source>
        <dbReference type="Proteomes" id="UP000680206"/>
    </source>
</evidence>
<name>A0ABS3RP31_9ACTN</name>
<keyword evidence="1" id="KW-0472">Membrane</keyword>
<sequence>MADWNPWAVKSDTERDRREFTPLHGVGSLVFGMDLLQTAAALGVLRR</sequence>
<dbReference type="Proteomes" id="UP000680206">
    <property type="component" value="Unassembled WGS sequence"/>
</dbReference>
<dbReference type="RefSeq" id="WP_208239710.1">
    <property type="nucleotide sequence ID" value="NZ_JAGEPF010000006.1"/>
</dbReference>
<gene>
    <name evidence="2" type="ORF">J4709_10810</name>
</gene>
<dbReference type="EMBL" id="JAGEPF010000006">
    <property type="protein sequence ID" value="MBO2458063.1"/>
    <property type="molecule type" value="Genomic_DNA"/>
</dbReference>
<feature type="transmembrane region" description="Helical" evidence="1">
    <location>
        <begin position="20"/>
        <end position="45"/>
    </location>
</feature>
<evidence type="ECO:0000313" key="2">
    <source>
        <dbReference type="EMBL" id="MBO2458063.1"/>
    </source>
</evidence>
<evidence type="ECO:0000256" key="1">
    <source>
        <dbReference type="SAM" id="Phobius"/>
    </source>
</evidence>
<organism evidence="2 3">
    <name type="scientific">Actinomadura violacea</name>
    <dbReference type="NCBI Taxonomy" id="2819934"/>
    <lineage>
        <taxon>Bacteria</taxon>
        <taxon>Bacillati</taxon>
        <taxon>Actinomycetota</taxon>
        <taxon>Actinomycetes</taxon>
        <taxon>Streptosporangiales</taxon>
        <taxon>Thermomonosporaceae</taxon>
        <taxon>Actinomadura</taxon>
    </lineage>
</organism>
<accession>A0ABS3RP31</accession>
<comment type="caution">
    <text evidence="2">The sequence shown here is derived from an EMBL/GenBank/DDBJ whole genome shotgun (WGS) entry which is preliminary data.</text>
</comment>
<protein>
    <submittedName>
        <fullName evidence="2">Uncharacterized protein</fullName>
    </submittedName>
</protein>
<keyword evidence="1" id="KW-0812">Transmembrane</keyword>
<keyword evidence="3" id="KW-1185">Reference proteome</keyword>
<proteinExistence type="predicted"/>
<keyword evidence="1" id="KW-1133">Transmembrane helix</keyword>
<reference evidence="2 3" key="1">
    <citation type="submission" date="2021-03" db="EMBL/GenBank/DDBJ databases">
        <title>Actinomadura violae sp. nov., isolated from lichen in Thailand.</title>
        <authorList>
            <person name="Kanchanasin P."/>
            <person name="Saeng-In P."/>
            <person name="Phongsopitanun W."/>
            <person name="Yuki M."/>
            <person name="Kudo T."/>
            <person name="Ohkuma M."/>
            <person name="Tanasupawat S."/>
        </authorList>
    </citation>
    <scope>NUCLEOTIDE SEQUENCE [LARGE SCALE GENOMIC DNA]</scope>
    <source>
        <strain evidence="2 3">LCR2-06</strain>
    </source>
</reference>